<evidence type="ECO:0000313" key="2">
    <source>
        <dbReference type="EMBL" id="ABG53817.1"/>
    </source>
</evidence>
<gene>
    <name evidence="2" type="ordered locus">Tery_4891</name>
</gene>
<name>Q10VA7_TRIEI</name>
<accession>Q10VA7</accession>
<dbReference type="EMBL" id="CP000393">
    <property type="protein sequence ID" value="ABG53817.1"/>
    <property type="molecule type" value="Genomic_DNA"/>
</dbReference>
<dbReference type="InterPro" id="IPR025592">
    <property type="entry name" value="DUF4347"/>
</dbReference>
<sequence>MNKQPSLTVWDKSITSFCSYSSKEVSYAEALISNARELVVIDKGVDDYQQLLHSIKPGIDGVVLNPDRDGVQQITQVLRNYRGVETLHILSHGSPGCLYLGNTQLSLETLDKYGEDLQKWFIEVPSANLLIYGCQVAVENTGTEFLSKVQSLTKANIAASANLTGNAILGGDWELEITLGQGEFARAFTSESLADYASVLDTGNFLVSGLPPFAQIWIDKNNPFANVSLTETEDKITASYNGTLDITDQINEILTRLNLTPITQQISATNPTLIIEGTAQNPTGYKFSGEFSPTEAIEFLGDTLGVELPNNIQEQLNKVGKVNIKPLSGSFFAVQAI</sequence>
<dbReference type="KEGG" id="ter:Tery_4891"/>
<dbReference type="OrthoDB" id="468610at2"/>
<dbReference type="AlphaFoldDB" id="Q10VA7"/>
<dbReference type="Pfam" id="PF14252">
    <property type="entry name" value="DUF4347"/>
    <property type="match status" value="1"/>
</dbReference>
<reference evidence="2" key="1">
    <citation type="submission" date="2006-06" db="EMBL/GenBank/DDBJ databases">
        <title>Complete sequence of Trichodesmium erythraeum IMS101.</title>
        <authorList>
            <consortium name="US DOE Joint Genome Institute"/>
            <person name="Copeland A."/>
            <person name="Lucas S."/>
            <person name="Lapidus A."/>
            <person name="Barry K."/>
            <person name="Detter J.C."/>
            <person name="Glavina del Rio T."/>
            <person name="Hammon N."/>
            <person name="Israni S."/>
            <person name="Dalin E."/>
            <person name="Tice H."/>
            <person name="Pitluck S."/>
            <person name="Kiss H."/>
            <person name="Munk A.C."/>
            <person name="Brettin T."/>
            <person name="Bruce D."/>
            <person name="Han C."/>
            <person name="Tapia R."/>
            <person name="Gilna P."/>
            <person name="Schmutz J."/>
            <person name="Larimer F."/>
            <person name="Land M."/>
            <person name="Hauser L."/>
            <person name="Kyrpides N."/>
            <person name="Kim E."/>
            <person name="Richardson P."/>
        </authorList>
    </citation>
    <scope>NUCLEOTIDE SEQUENCE [LARGE SCALE GENOMIC DNA]</scope>
    <source>
        <strain evidence="2">IMS101</strain>
    </source>
</reference>
<proteinExistence type="predicted"/>
<evidence type="ECO:0000259" key="1">
    <source>
        <dbReference type="Pfam" id="PF14252"/>
    </source>
</evidence>
<organism evidence="2">
    <name type="scientific">Trichodesmium erythraeum (strain IMS101)</name>
    <dbReference type="NCBI Taxonomy" id="203124"/>
    <lineage>
        <taxon>Bacteria</taxon>
        <taxon>Bacillati</taxon>
        <taxon>Cyanobacteriota</taxon>
        <taxon>Cyanophyceae</taxon>
        <taxon>Oscillatoriophycideae</taxon>
        <taxon>Oscillatoriales</taxon>
        <taxon>Microcoleaceae</taxon>
        <taxon>Trichodesmium</taxon>
    </lineage>
</organism>
<dbReference type="STRING" id="203124.Tery_4891"/>
<feature type="domain" description="DUF4347" evidence="1">
    <location>
        <begin position="38"/>
        <end position="200"/>
    </location>
</feature>
<dbReference type="HOGENOM" id="CLU_823718_0_0_3"/>
<dbReference type="RefSeq" id="WP_011614117.1">
    <property type="nucleotide sequence ID" value="NC_008312.1"/>
</dbReference>
<protein>
    <recommendedName>
        <fullName evidence="1">DUF4347 domain-containing protein</fullName>
    </recommendedName>
</protein>
<dbReference type="eggNOG" id="COG2931">
    <property type="taxonomic scope" value="Bacteria"/>
</dbReference>